<reference evidence="1 2" key="1">
    <citation type="submission" date="2020-01" db="EMBL/GenBank/DDBJ databases">
        <authorList>
            <person name="Kim M.K."/>
        </authorList>
    </citation>
    <scope>NUCLEOTIDE SEQUENCE [LARGE SCALE GENOMIC DNA]</scope>
    <source>
        <strain evidence="1 2">172606-1</strain>
    </source>
</reference>
<name>A0A6C0GUL7_9BACT</name>
<dbReference type="EMBL" id="CP048222">
    <property type="protein sequence ID" value="QHT71042.1"/>
    <property type="molecule type" value="Genomic_DNA"/>
</dbReference>
<dbReference type="Gene3D" id="2.60.40.2700">
    <property type="match status" value="1"/>
</dbReference>
<organism evidence="1 2">
    <name type="scientific">Rhodocytophaga rosea</name>
    <dbReference type="NCBI Taxonomy" id="2704465"/>
    <lineage>
        <taxon>Bacteria</taxon>
        <taxon>Pseudomonadati</taxon>
        <taxon>Bacteroidota</taxon>
        <taxon>Cytophagia</taxon>
        <taxon>Cytophagales</taxon>
        <taxon>Rhodocytophagaceae</taxon>
        <taxon>Rhodocytophaga</taxon>
    </lineage>
</organism>
<dbReference type="Proteomes" id="UP000480178">
    <property type="component" value="Chromosome"/>
</dbReference>
<dbReference type="RefSeq" id="WP_162446985.1">
    <property type="nucleotide sequence ID" value="NZ_CP048222.1"/>
</dbReference>
<sequence>MTQIYQTLMPDLRNIKRPVIGLLSIILTLLLIESSYGQATYDWQGGNNSWATGNKWSPNRNSPNTADTLIIKNGGTVTLTNIPTQNVGQIRIKNNTYAILQANTSGNTLTIGGGTGPDLIVEAGSTLEINTTNGLNIKLAAGATAYIGGNIIFSGNTSAASPHSLDANDAGAIVFKNGSSFTQNSTGNAFTSTGTNETVVFESGSTYIQQSGANPFAKAIPNSKIKFNTGSLYSHRQTSFEPSFAGRTYANFEINAPGYTQTSIGTNGLTVDNFSVVNVSTMTVNLTGGINIKGNLSVQTGTLTFNPSSANIITFGGSGNQNITGSGILSFNSNTTVAMPGIVTLQKDQTIGGPLNVDGTLKFDGTTARTLTLTGNMSGLGTIDMSGGSLAHILNIGASSNSIANLINSGTCNSTINYNGTGNQVVMSGVDYANLTISGGGIKSLAAAVSVCNALTINTGATLTLSGFDATVDGNTSVAGTLNAGLSSVMGTSSFTLSGTIITASPDGINSGTSVGSIRVSGTRTLTSGSFTYNGTAPQVTGNGIPGTVINFTINNTAATPTVSLSQNLNVSGLATFTAGALSIGSNTLSLNGSTFIGSGTIMGGTTSSLIIGGSSGVNIDIPIITNGLLNLTVNKGGINNGGILRPAGNVTIYNGGTLSLLSGYITNSNTITMGEDGNAITNIIRRGDISAIFAAPTFNNRVNVTYTGATTYSPQPNTGPELPTSSTALNNLTIGTGPAILVTLGSSATPVVNGSFTINTSSATTGLNLNGRTLTINGNYSNISSGTFTGSSTSSIIINGDNKNVNGNIRFNQTSSASRSLQNFTLNRTGTGSAFTIITNAEITNAYITSGTLTASGTDIYIASASIEANGKFINNTTAVPAVFPTSTTSRAFNNTSAGTITGSSIVNKFDRYQASADAGNIITNTASDITFVRNGQGSVYAFRNKLFSPVPNTAVIQFQLGVNSTVQNTSGAGTLMLGSNLGDDALKPTAAARLQFNLTTINNKISVTSPDGTPYTSADNLNLGQNFTWVINNSGAPINYTGPDGNSYNLATGLSELWHNTTRLANNLQFQDVSQTINQIKFVMDDGTGSISLKNLRINPLATINTASMACYTAGYTLNVDYTATYPGTVTAATASFNEGNEFRVQLSDVNGNFNSGSLIIGGTNIKSTAASGTVQALIPAYYLGTNYRYRVISTDLSIQTGINNGVSMYFVSPGLSQSMLPSGNGPMLTANTAESALTGTIVTTTLSNVVTGVGTSFTSQISVGKLLKRSSDNQVIGTVQSITNNNSLVLTSNAASTNAAISFKTSSATSFQWGYRTSSGSGFTAIPGATGQTYTPTGSHFASGNPGTYYVVCQISIGSCINTITNEVIIYINCTTGPTNYITNGKFDNTLTGKVSASTGSTTVTGTGTSFTTQLRVGRRLYSSPDSLLGTISSITSNTQLTLTANSKYSVANKDYLTNYYNLPLVGTITTNTASTTVTGTNTRFTEQVNVGDQIMRNDNSVLGTVASITNNTTLILTGNASSSNTNIKFKSNFNSALYTGTITTNTASTTVTGSGTSFNTQIKVGDLIKRADNTLIGTVASIANATSLTLVSNAISSNTGIAYGSNPASFGNSGVGFNTNYIYTANNLYPEGLYSIGTDPNYYHNAFCNASGNNMLIANADASNTRIVWSQTLSGLSPNTNYVLTFNAISLAGPANSLVFGMYINCNRVGEDIISGFTGNCSWAKYSIQINSGSLTTFDLAIANISSAASGNDIGIDDIEFYQCSAVLAVPFAPANTFKWRGFSTNWFNSDNWGVCPGLLPTCADDVDIPANAPNYPIINANGAVARTVNIDAGGALTINADRNLNVCGDIINNGTITNLTSASNAATITFISYSTATLAPSPIPTKQTVSGISPFTKVVINQNPVLSGGVTLANDATINTNLDIKTNNTLTLNGNTLTLNGDISSSTGTITGGNTSRLIINGTGDAGTLRFTSGNRTLSRLTMNRSTSGQVTLGTDLLLAGGSNALILTNGIINTTNTNLLTLNESSGVFGSSAYVSGGSDASHINGPIAKMTNTTNHFTFPTGKSGNLGEIGIKPASTSATTFRGNISGRTLIQQLAQV</sequence>
<proteinExistence type="predicted"/>
<evidence type="ECO:0000313" key="2">
    <source>
        <dbReference type="Proteomes" id="UP000480178"/>
    </source>
</evidence>
<keyword evidence="2" id="KW-1185">Reference proteome</keyword>
<accession>A0A6C0GUL7</accession>
<evidence type="ECO:0000313" key="1">
    <source>
        <dbReference type="EMBL" id="QHT71042.1"/>
    </source>
</evidence>
<dbReference type="KEGG" id="rhoz:GXP67_32520"/>
<protein>
    <submittedName>
        <fullName evidence="1">Uncharacterized protein</fullName>
    </submittedName>
</protein>
<gene>
    <name evidence="1" type="ORF">GXP67_32520</name>
</gene>